<evidence type="ECO:0000256" key="1">
    <source>
        <dbReference type="SAM" id="MobiDB-lite"/>
    </source>
</evidence>
<evidence type="ECO:0000313" key="2">
    <source>
        <dbReference type="EMBL" id="CAB4686672.1"/>
    </source>
</evidence>
<proteinExistence type="predicted"/>
<sequence length="59" mass="6323">MGPIGRNAGDKNARAMPKKKASMNMGIALVGNVRAYKSRPIEHTASPPSAMRATCLRLK</sequence>
<dbReference type="AlphaFoldDB" id="A0A6J6NKN8"/>
<feature type="region of interest" description="Disordered" evidence="1">
    <location>
        <begin position="1"/>
        <end position="20"/>
    </location>
</feature>
<accession>A0A6J6NKN8</accession>
<dbReference type="EMBL" id="CAEZXA010000182">
    <property type="protein sequence ID" value="CAB4686672.1"/>
    <property type="molecule type" value="Genomic_DNA"/>
</dbReference>
<reference evidence="2" key="1">
    <citation type="submission" date="2020-05" db="EMBL/GenBank/DDBJ databases">
        <authorList>
            <person name="Chiriac C."/>
            <person name="Salcher M."/>
            <person name="Ghai R."/>
            <person name="Kavagutti S V."/>
        </authorList>
    </citation>
    <scope>NUCLEOTIDE SEQUENCE</scope>
</reference>
<organism evidence="2">
    <name type="scientific">freshwater metagenome</name>
    <dbReference type="NCBI Taxonomy" id="449393"/>
    <lineage>
        <taxon>unclassified sequences</taxon>
        <taxon>metagenomes</taxon>
        <taxon>ecological metagenomes</taxon>
    </lineage>
</organism>
<protein>
    <submittedName>
        <fullName evidence="2">Unannotated protein</fullName>
    </submittedName>
</protein>
<name>A0A6J6NKN8_9ZZZZ</name>
<gene>
    <name evidence="2" type="ORF">UFOPK2334_01494</name>
</gene>